<evidence type="ECO:0000256" key="1">
    <source>
        <dbReference type="SAM" id="SignalP"/>
    </source>
</evidence>
<dbReference type="Gene3D" id="2.40.160.20">
    <property type="match status" value="1"/>
</dbReference>
<dbReference type="Proteomes" id="UP001302316">
    <property type="component" value="Unassembled WGS sequence"/>
</dbReference>
<keyword evidence="1" id="KW-0732">Signal</keyword>
<reference evidence="2 3" key="1">
    <citation type="submission" date="2023-12" db="EMBL/GenBank/DDBJ databases">
        <title>Whole-genome sequencing of halo(alkali)philic microorganisms from hypersaline lakes.</title>
        <authorList>
            <person name="Sorokin D.Y."/>
            <person name="Merkel A.Y."/>
            <person name="Messina E."/>
            <person name="Yakimov M."/>
        </authorList>
    </citation>
    <scope>NUCLEOTIDE SEQUENCE [LARGE SCALE GENOMIC DNA]</scope>
    <source>
        <strain evidence="2 3">AB-CW1</strain>
    </source>
</reference>
<gene>
    <name evidence="2" type="ORF">VCB98_04385</name>
</gene>
<feature type="chain" id="PRO_5042922810" description="Outer membrane protein beta-barrel domain-containing protein" evidence="1">
    <location>
        <begin position="26"/>
        <end position="196"/>
    </location>
</feature>
<evidence type="ECO:0008006" key="4">
    <source>
        <dbReference type="Google" id="ProtNLM"/>
    </source>
</evidence>
<sequence>MKNASKQSAWLTIPTLVLLAHPLQAQVWPPQPEWHLGVEVGSTQLDVSEEDFRIYQSDTSFGVRAGWSVTSNVDLVAGYLDMGRFDTVLFEDEVDEDGDTRRVVGGFRTSSATAWTAHAELNYELFGFLHPSVGLGVARWRLDIPDGQHSDTQDTAPILRLAVGFELGGNTRLDISAQRIGRLDARSGGLTLRFDF</sequence>
<keyword evidence="3" id="KW-1185">Reference proteome</keyword>
<protein>
    <recommendedName>
        <fullName evidence="4">Outer membrane protein beta-barrel domain-containing protein</fullName>
    </recommendedName>
</protein>
<name>A0AAP6JEG0_9GAMM</name>
<feature type="signal peptide" evidence="1">
    <location>
        <begin position="1"/>
        <end position="25"/>
    </location>
</feature>
<evidence type="ECO:0000313" key="3">
    <source>
        <dbReference type="Proteomes" id="UP001302316"/>
    </source>
</evidence>
<accession>A0AAP6JEG0</accession>
<dbReference type="InterPro" id="IPR011250">
    <property type="entry name" value="OMP/PagP_B-barrel"/>
</dbReference>
<dbReference type="AlphaFoldDB" id="A0AAP6JEG0"/>
<proteinExistence type="predicted"/>
<comment type="caution">
    <text evidence="2">The sequence shown here is derived from an EMBL/GenBank/DDBJ whole genome shotgun (WGS) entry which is preliminary data.</text>
</comment>
<dbReference type="SUPFAM" id="SSF56925">
    <property type="entry name" value="OMPA-like"/>
    <property type="match status" value="1"/>
</dbReference>
<organism evidence="2 3">
    <name type="scientific">Natronospira elongata</name>
    <dbReference type="NCBI Taxonomy" id="3110268"/>
    <lineage>
        <taxon>Bacteria</taxon>
        <taxon>Pseudomonadati</taxon>
        <taxon>Pseudomonadota</taxon>
        <taxon>Gammaproteobacteria</taxon>
        <taxon>Natronospirales</taxon>
        <taxon>Natronospiraceae</taxon>
        <taxon>Natronospira</taxon>
    </lineage>
</organism>
<dbReference type="EMBL" id="JAYGII010000006">
    <property type="protein sequence ID" value="MEA5445056.1"/>
    <property type="molecule type" value="Genomic_DNA"/>
</dbReference>
<dbReference type="RefSeq" id="WP_346050687.1">
    <property type="nucleotide sequence ID" value="NZ_JAYGII010000006.1"/>
</dbReference>
<evidence type="ECO:0000313" key="2">
    <source>
        <dbReference type="EMBL" id="MEA5445056.1"/>
    </source>
</evidence>